<evidence type="ECO:0000256" key="1">
    <source>
        <dbReference type="ARBA" id="ARBA00022884"/>
    </source>
</evidence>
<evidence type="ECO:0000313" key="5">
    <source>
        <dbReference type="Proteomes" id="UP001235939"/>
    </source>
</evidence>
<dbReference type="InterPro" id="IPR000504">
    <property type="entry name" value="RRM_dom"/>
</dbReference>
<reference evidence="4 5" key="1">
    <citation type="submission" date="2022-01" db="EMBL/GenBank/DDBJ databases">
        <title>A chromosomal length assembly of Cordylochernes scorpioides.</title>
        <authorList>
            <person name="Zeh D."/>
            <person name="Zeh J."/>
        </authorList>
    </citation>
    <scope>NUCLEOTIDE SEQUENCE [LARGE SCALE GENOMIC DNA]</scope>
    <source>
        <strain evidence="4">IN4F17</strain>
        <tissue evidence="4">Whole Body</tissue>
    </source>
</reference>
<feature type="domain" description="RRM" evidence="3">
    <location>
        <begin position="11"/>
        <end position="79"/>
    </location>
</feature>
<name>A0ABY6JWY6_9ARAC</name>
<keyword evidence="1 2" id="KW-0694">RNA-binding</keyword>
<dbReference type="Gene3D" id="3.30.70.330">
    <property type="match status" value="1"/>
</dbReference>
<dbReference type="Pfam" id="PF00076">
    <property type="entry name" value="RRM_1"/>
    <property type="match status" value="1"/>
</dbReference>
<dbReference type="PANTHER" id="PTHR21245">
    <property type="entry name" value="HETEROGENEOUS NUCLEAR RIBONUCLEOPROTEIN"/>
    <property type="match status" value="1"/>
</dbReference>
<evidence type="ECO:0000256" key="2">
    <source>
        <dbReference type="PROSITE-ProRule" id="PRU00176"/>
    </source>
</evidence>
<accession>A0ABY6JWY6</accession>
<dbReference type="InterPro" id="IPR012677">
    <property type="entry name" value="Nucleotide-bd_a/b_plait_sf"/>
</dbReference>
<evidence type="ECO:0000313" key="4">
    <source>
        <dbReference type="EMBL" id="UYV61116.1"/>
    </source>
</evidence>
<dbReference type="InterPro" id="IPR035979">
    <property type="entry name" value="RBD_domain_sf"/>
</dbReference>
<gene>
    <name evidence="4" type="ORF">LAZ67_1003491</name>
</gene>
<dbReference type="Proteomes" id="UP001235939">
    <property type="component" value="Chromosome 01"/>
</dbReference>
<evidence type="ECO:0000259" key="3">
    <source>
        <dbReference type="PROSITE" id="PS50102"/>
    </source>
</evidence>
<organism evidence="4 5">
    <name type="scientific">Cordylochernes scorpioides</name>
    <dbReference type="NCBI Taxonomy" id="51811"/>
    <lineage>
        <taxon>Eukaryota</taxon>
        <taxon>Metazoa</taxon>
        <taxon>Ecdysozoa</taxon>
        <taxon>Arthropoda</taxon>
        <taxon>Chelicerata</taxon>
        <taxon>Arachnida</taxon>
        <taxon>Pseudoscorpiones</taxon>
        <taxon>Cheliferoidea</taxon>
        <taxon>Chernetidae</taxon>
        <taxon>Cordylochernes</taxon>
    </lineage>
</organism>
<dbReference type="SUPFAM" id="SSF54928">
    <property type="entry name" value="RNA-binding domain, RBD"/>
    <property type="match status" value="1"/>
</dbReference>
<keyword evidence="5" id="KW-1185">Reference proteome</keyword>
<dbReference type="PROSITE" id="PS50102">
    <property type="entry name" value="RRM"/>
    <property type="match status" value="1"/>
</dbReference>
<dbReference type="SMART" id="SM00360">
    <property type="entry name" value="RRM"/>
    <property type="match status" value="1"/>
</dbReference>
<dbReference type="EMBL" id="CP092863">
    <property type="protein sequence ID" value="UYV61116.1"/>
    <property type="molecule type" value="Genomic_DNA"/>
</dbReference>
<sequence>MEWNWDFRWVKVLYARNLTSDMNEDKLKEISARWSGVKKIKDYAFIHFEARQSAVKAIEGLDKKDVGGGTVISVSLAKPPSDKKKKEEMLRNRERRMMQSMQSRAVLMGMPSIGRSGGRGSRMDPRSYEYNYDYYGYGDYQGGYADPYFEDFYCNTYEDYYSYGSPPRGATGRGQRGRSLQDRVCLTIEWCL</sequence>
<protein>
    <submittedName>
        <fullName evidence="4">HNRNPR</fullName>
    </submittedName>
</protein>
<proteinExistence type="predicted"/>